<accession>D5EES6</accession>
<dbReference type="HOGENOM" id="CLU_174765_0_0_0"/>
<dbReference type="STRING" id="572547.Amico_0929"/>
<dbReference type="KEGG" id="aco:Amico_0929"/>
<keyword evidence="3" id="KW-1185">Reference proteome</keyword>
<gene>
    <name evidence="2" type="ordered locus">Amico_0929</name>
</gene>
<dbReference type="Proteomes" id="UP000002366">
    <property type="component" value="Chromosome"/>
</dbReference>
<sequence length="70" mass="8211">MDRQNVNSSIIRSIGYDANNSTLEIEFNSGPVWQYFDFPESLWLEFEASESKGHFFRLKIKNQYSESRVG</sequence>
<dbReference type="Pfam" id="PF13619">
    <property type="entry name" value="KTSC"/>
    <property type="match status" value="1"/>
</dbReference>
<dbReference type="EMBL" id="CP001997">
    <property type="protein sequence ID" value="ADE57058.1"/>
    <property type="molecule type" value="Genomic_DNA"/>
</dbReference>
<evidence type="ECO:0000259" key="1">
    <source>
        <dbReference type="Pfam" id="PF13619"/>
    </source>
</evidence>
<dbReference type="OrthoDB" id="8450910at2"/>
<evidence type="ECO:0000313" key="2">
    <source>
        <dbReference type="EMBL" id="ADE57058.1"/>
    </source>
</evidence>
<dbReference type="InterPro" id="IPR025309">
    <property type="entry name" value="KTSC_dom"/>
</dbReference>
<organism evidence="2 3">
    <name type="scientific">Aminobacterium colombiense (strain DSM 12261 / ALA-1)</name>
    <dbReference type="NCBI Taxonomy" id="572547"/>
    <lineage>
        <taxon>Bacteria</taxon>
        <taxon>Thermotogati</taxon>
        <taxon>Synergistota</taxon>
        <taxon>Synergistia</taxon>
        <taxon>Synergistales</taxon>
        <taxon>Aminobacteriaceae</taxon>
        <taxon>Aminobacterium</taxon>
    </lineage>
</organism>
<feature type="domain" description="KTSC" evidence="1">
    <location>
        <begin position="7"/>
        <end position="64"/>
    </location>
</feature>
<dbReference type="eggNOG" id="COG0433">
    <property type="taxonomic scope" value="Bacteria"/>
</dbReference>
<dbReference type="AlphaFoldDB" id="D5EES6"/>
<dbReference type="RefSeq" id="WP_013048321.1">
    <property type="nucleotide sequence ID" value="NC_014011.1"/>
</dbReference>
<reference evidence="2 3" key="1">
    <citation type="journal article" date="2010" name="Stand. Genomic Sci.">
        <title>Complete genome sequence of Aminobacterium colombiense type strain (ALA-1).</title>
        <authorList>
            <person name="Chertkov O."/>
            <person name="Sikorski J."/>
            <person name="Brambilla E."/>
            <person name="Lapidus A."/>
            <person name="Copeland A."/>
            <person name="Glavina Del Rio T."/>
            <person name="Nolan M."/>
            <person name="Lucas S."/>
            <person name="Tice H."/>
            <person name="Cheng J.F."/>
            <person name="Han C."/>
            <person name="Detter J.C."/>
            <person name="Bruce D."/>
            <person name="Tapia R."/>
            <person name="Goodwin L."/>
            <person name="Pitluck S."/>
            <person name="Liolios K."/>
            <person name="Ivanova N."/>
            <person name="Mavromatis K."/>
            <person name="Ovchinnikova G."/>
            <person name="Pati A."/>
            <person name="Chen A."/>
            <person name="Palaniappan K."/>
            <person name="Land M."/>
            <person name="Hauser L."/>
            <person name="Chang Y.J."/>
            <person name="Jeffries C.D."/>
            <person name="Spring S."/>
            <person name="Rohde M."/>
            <person name="Goker M."/>
            <person name="Bristow J."/>
            <person name="Eisen J.A."/>
            <person name="Markowitz V."/>
            <person name="Hugenholtz P."/>
            <person name="Kyrpides N.C."/>
            <person name="Klenk H.P."/>
        </authorList>
    </citation>
    <scope>NUCLEOTIDE SEQUENCE [LARGE SCALE GENOMIC DNA]</scope>
    <source>
        <strain evidence="3">DSM 12261 / ALA-1</strain>
    </source>
</reference>
<proteinExistence type="predicted"/>
<name>D5EES6_AMICL</name>
<evidence type="ECO:0000313" key="3">
    <source>
        <dbReference type="Proteomes" id="UP000002366"/>
    </source>
</evidence>
<protein>
    <recommendedName>
        <fullName evidence="1">KTSC domain-containing protein</fullName>
    </recommendedName>
</protein>